<dbReference type="Pfam" id="PF02190">
    <property type="entry name" value="LON_substr_bdg"/>
    <property type="match status" value="1"/>
</dbReference>
<dbReference type="Gene3D" id="1.20.58.1480">
    <property type="match status" value="1"/>
</dbReference>
<dbReference type="Proteomes" id="UP001157733">
    <property type="component" value="Chromosome"/>
</dbReference>
<gene>
    <name evidence="2" type="ORF">NSPWAT_2402</name>
</gene>
<keyword evidence="3" id="KW-1185">Reference proteome</keyword>
<dbReference type="PROSITE" id="PS51787">
    <property type="entry name" value="LON_N"/>
    <property type="match status" value="1"/>
</dbReference>
<organism evidence="2 3">
    <name type="scientific">Nitrospina watsonii</name>
    <dbReference type="NCBI Taxonomy" id="1323948"/>
    <lineage>
        <taxon>Bacteria</taxon>
        <taxon>Pseudomonadati</taxon>
        <taxon>Nitrospinota/Tectimicrobiota group</taxon>
        <taxon>Nitrospinota</taxon>
        <taxon>Nitrospinia</taxon>
        <taxon>Nitrospinales</taxon>
        <taxon>Nitrospinaceae</taxon>
        <taxon>Nitrospina</taxon>
    </lineage>
</organism>
<dbReference type="SMART" id="SM00464">
    <property type="entry name" value="LON"/>
    <property type="match status" value="1"/>
</dbReference>
<dbReference type="PANTHER" id="PTHR46732:SF8">
    <property type="entry name" value="ATP-DEPENDENT PROTEASE LA (LON) DOMAIN PROTEIN"/>
    <property type="match status" value="1"/>
</dbReference>
<reference evidence="2 3" key="1">
    <citation type="submission" date="2022-09" db="EMBL/GenBank/DDBJ databases">
        <authorList>
            <person name="Kop L."/>
        </authorList>
    </citation>
    <scope>NUCLEOTIDE SEQUENCE [LARGE SCALE GENOMIC DNA]</scope>
    <source>
        <strain evidence="2 3">347</strain>
    </source>
</reference>
<dbReference type="Gene3D" id="2.30.130.40">
    <property type="entry name" value="LON domain-like"/>
    <property type="match status" value="1"/>
</dbReference>
<evidence type="ECO:0000313" key="3">
    <source>
        <dbReference type="Proteomes" id="UP001157733"/>
    </source>
</evidence>
<dbReference type="PANTHER" id="PTHR46732">
    <property type="entry name" value="ATP-DEPENDENT PROTEASE LA (LON) DOMAIN PROTEIN"/>
    <property type="match status" value="1"/>
</dbReference>
<proteinExistence type="predicted"/>
<sequence length="225" mass="26514">MTDSDSLRRIALFPLPTSVFYPRTYLPLHIFEPRYRKMVQSAIDHGKWIGMVLLEPGYEEEYHARPAIKSVGCMGNLEKWFQYEDGRYDIVLNGRDRFRILREVGDDLYREAEVELLTSTHDTPLVSAPPQWKELTALYRKFIEHLPRKNAHKVELDLSQCQTLGEAVDRVAYMFDSPLDQKQAFLEEQNVLQRLELIKTQIQLKLEIVQRSRSFAKVNWDVRMN</sequence>
<evidence type="ECO:0000313" key="2">
    <source>
        <dbReference type="EMBL" id="CAI2719258.1"/>
    </source>
</evidence>
<evidence type="ECO:0000259" key="1">
    <source>
        <dbReference type="PROSITE" id="PS51787"/>
    </source>
</evidence>
<dbReference type="EMBL" id="OX336137">
    <property type="protein sequence ID" value="CAI2719258.1"/>
    <property type="molecule type" value="Genomic_DNA"/>
</dbReference>
<feature type="domain" description="Lon N-terminal" evidence="1">
    <location>
        <begin position="10"/>
        <end position="206"/>
    </location>
</feature>
<name>A0ABM9HGB6_9BACT</name>
<dbReference type="RefSeq" id="WP_282012104.1">
    <property type="nucleotide sequence ID" value="NZ_OX336137.1"/>
</dbReference>
<protein>
    <submittedName>
        <fullName evidence="2">Lon N-terminal domain-containing protein</fullName>
    </submittedName>
</protein>
<dbReference type="InterPro" id="IPR015947">
    <property type="entry name" value="PUA-like_sf"/>
</dbReference>
<dbReference type="InterPro" id="IPR046336">
    <property type="entry name" value="Lon_prtase_N_sf"/>
</dbReference>
<accession>A0ABM9HGB6</accession>
<dbReference type="InterPro" id="IPR003111">
    <property type="entry name" value="Lon_prtase_N"/>
</dbReference>
<dbReference type="SUPFAM" id="SSF88697">
    <property type="entry name" value="PUA domain-like"/>
    <property type="match status" value="1"/>
</dbReference>